<protein>
    <submittedName>
        <fullName evidence="3">Uncharacterized protein DUF3592</fullName>
    </submittedName>
</protein>
<accession>A0A2T0K5T4</accession>
<dbReference type="EMBL" id="PVMZ01000013">
    <property type="protein sequence ID" value="PRX18338.1"/>
    <property type="molecule type" value="Genomic_DNA"/>
</dbReference>
<dbReference type="RefSeq" id="WP_170154046.1">
    <property type="nucleotide sequence ID" value="NZ_BOMO01000102.1"/>
</dbReference>
<proteinExistence type="predicted"/>
<comment type="caution">
    <text evidence="3">The sequence shown here is derived from an EMBL/GenBank/DDBJ whole genome shotgun (WGS) entry which is preliminary data.</text>
</comment>
<feature type="transmembrane region" description="Helical" evidence="1">
    <location>
        <begin position="6"/>
        <end position="32"/>
    </location>
</feature>
<sequence>MTEDPAWLPYVLMAFLVGVPAMAGVLIIVVAARRWFRLRRLATEGRQATARVVDNQQRSGSGHRIVFRPVVVFRTDSDQEVTTVLPDLTRFESHVIGTEITVYYDERTPAEAVSVGRGNGGLIVAVVLGLIFLGFAVLAYRLMGGFGEFGEFGGLGGFG</sequence>
<feature type="transmembrane region" description="Helical" evidence="1">
    <location>
        <begin position="122"/>
        <end position="143"/>
    </location>
</feature>
<dbReference type="Proteomes" id="UP000239415">
    <property type="component" value="Unassembled WGS sequence"/>
</dbReference>
<name>A0A2T0K5T4_9ACTN</name>
<reference evidence="3 4" key="1">
    <citation type="submission" date="2018-03" db="EMBL/GenBank/DDBJ databases">
        <title>Genomic Encyclopedia of Archaeal and Bacterial Type Strains, Phase II (KMG-II): from individual species to whole genera.</title>
        <authorList>
            <person name="Goeker M."/>
        </authorList>
    </citation>
    <scope>NUCLEOTIDE SEQUENCE [LARGE SCALE GENOMIC DNA]</scope>
    <source>
        <strain evidence="3 4">DSM 43146</strain>
    </source>
</reference>
<dbReference type="AlphaFoldDB" id="A0A2T0K5T4"/>
<keyword evidence="4" id="KW-1185">Reference proteome</keyword>
<feature type="domain" description="DUF3592" evidence="2">
    <location>
        <begin position="49"/>
        <end position="115"/>
    </location>
</feature>
<keyword evidence="1" id="KW-0472">Membrane</keyword>
<evidence type="ECO:0000313" key="3">
    <source>
        <dbReference type="EMBL" id="PRX18338.1"/>
    </source>
</evidence>
<keyword evidence="1" id="KW-0812">Transmembrane</keyword>
<keyword evidence="1" id="KW-1133">Transmembrane helix</keyword>
<dbReference type="Pfam" id="PF12158">
    <property type="entry name" value="DUF3592"/>
    <property type="match status" value="1"/>
</dbReference>
<organism evidence="3 4">
    <name type="scientific">Actinoplanes italicus</name>
    <dbReference type="NCBI Taxonomy" id="113567"/>
    <lineage>
        <taxon>Bacteria</taxon>
        <taxon>Bacillati</taxon>
        <taxon>Actinomycetota</taxon>
        <taxon>Actinomycetes</taxon>
        <taxon>Micromonosporales</taxon>
        <taxon>Micromonosporaceae</taxon>
        <taxon>Actinoplanes</taxon>
    </lineage>
</organism>
<gene>
    <name evidence="3" type="ORF">CLV67_113172</name>
</gene>
<evidence type="ECO:0000313" key="4">
    <source>
        <dbReference type="Proteomes" id="UP000239415"/>
    </source>
</evidence>
<evidence type="ECO:0000259" key="2">
    <source>
        <dbReference type="Pfam" id="PF12158"/>
    </source>
</evidence>
<evidence type="ECO:0000256" key="1">
    <source>
        <dbReference type="SAM" id="Phobius"/>
    </source>
</evidence>
<dbReference type="InterPro" id="IPR021994">
    <property type="entry name" value="DUF3592"/>
</dbReference>